<feature type="signal peptide" evidence="1">
    <location>
        <begin position="1"/>
        <end position="16"/>
    </location>
</feature>
<comment type="caution">
    <text evidence="3">The sequence shown here is derived from an EMBL/GenBank/DDBJ whole genome shotgun (WGS) entry which is preliminary data.</text>
</comment>
<evidence type="ECO:0000256" key="1">
    <source>
        <dbReference type="SAM" id="SignalP"/>
    </source>
</evidence>
<organism evidence="3 4">
    <name type="scientific">Chrysochromulina tobinii</name>
    <dbReference type="NCBI Taxonomy" id="1460289"/>
    <lineage>
        <taxon>Eukaryota</taxon>
        <taxon>Haptista</taxon>
        <taxon>Haptophyta</taxon>
        <taxon>Prymnesiophyceae</taxon>
        <taxon>Prymnesiales</taxon>
        <taxon>Chrysochromulinaceae</taxon>
        <taxon>Chrysochromulina</taxon>
    </lineage>
</organism>
<protein>
    <recommendedName>
        <fullName evidence="2">NAD(P)-binding domain-containing protein</fullName>
    </recommendedName>
</protein>
<dbReference type="InterPro" id="IPR036291">
    <property type="entry name" value="NAD(P)-bd_dom_sf"/>
</dbReference>
<keyword evidence="4" id="KW-1185">Reference proteome</keyword>
<dbReference type="AlphaFoldDB" id="A0A0M0K127"/>
<feature type="chain" id="PRO_5005602291" description="NAD(P)-binding domain-containing protein" evidence="1">
    <location>
        <begin position="17"/>
        <end position="302"/>
    </location>
</feature>
<dbReference type="GO" id="GO:0016491">
    <property type="term" value="F:oxidoreductase activity"/>
    <property type="evidence" value="ECO:0007669"/>
    <property type="project" value="InterPro"/>
</dbReference>
<dbReference type="Proteomes" id="UP000037460">
    <property type="component" value="Unassembled WGS sequence"/>
</dbReference>
<dbReference type="CDD" id="cd05243">
    <property type="entry name" value="SDR_a5"/>
    <property type="match status" value="1"/>
</dbReference>
<gene>
    <name evidence="3" type="ORF">Ctob_006756</name>
</gene>
<dbReference type="SUPFAM" id="SSF51735">
    <property type="entry name" value="NAD(P)-binding Rossmann-fold domains"/>
    <property type="match status" value="1"/>
</dbReference>
<evidence type="ECO:0000259" key="2">
    <source>
        <dbReference type="Pfam" id="PF13460"/>
    </source>
</evidence>
<feature type="domain" description="NAD(P)-binding" evidence="2">
    <location>
        <begin position="23"/>
        <end position="251"/>
    </location>
</feature>
<sequence>MFRMLWVSLLAASCMGMRVLVTGAGGRTGQLVFEQLQKDKSVQAVGLVRSRKAVKALKKVGAEPLQVVRADTTVLNEVTAAMENCDAVVLCTSAVPKIKPLSIAKLLFKKAILRSKDPGRPQFRFESDGTPQEVDWLGAKLQIDAAKAAGVKKFVFISSMGGTQPENFLNSIGKQADGSGGDILLWKRKAERYLVESGLDYTIIHPGGLVDAPACERELLVGVNDELLKLSTRQVPRADVARVACAALTAPKAAKVSMDLASKPPGDGVPTANAADVFAALRGKSCDYSDVKPDPPSLPSLK</sequence>
<dbReference type="InterPro" id="IPR016040">
    <property type="entry name" value="NAD(P)-bd_dom"/>
</dbReference>
<keyword evidence="1" id="KW-0732">Signal</keyword>
<dbReference type="OrthoDB" id="419598at2759"/>
<accession>A0A0M0K127</accession>
<evidence type="ECO:0000313" key="3">
    <source>
        <dbReference type="EMBL" id="KOO32307.1"/>
    </source>
</evidence>
<dbReference type="PANTHER" id="PTHR14194">
    <property type="entry name" value="NITROGEN METABOLIC REGULATION PROTEIN NMR-RELATED"/>
    <property type="match status" value="1"/>
</dbReference>
<evidence type="ECO:0000313" key="4">
    <source>
        <dbReference type="Proteomes" id="UP000037460"/>
    </source>
</evidence>
<dbReference type="Gene3D" id="3.40.50.720">
    <property type="entry name" value="NAD(P)-binding Rossmann-like Domain"/>
    <property type="match status" value="1"/>
</dbReference>
<dbReference type="EMBL" id="JWZX01001805">
    <property type="protein sequence ID" value="KOO32307.1"/>
    <property type="molecule type" value="Genomic_DNA"/>
</dbReference>
<proteinExistence type="predicted"/>
<dbReference type="Pfam" id="PF13460">
    <property type="entry name" value="NAD_binding_10"/>
    <property type="match status" value="1"/>
</dbReference>
<name>A0A0M0K127_9EUKA</name>
<reference evidence="4" key="1">
    <citation type="journal article" date="2015" name="PLoS Genet.">
        <title>Genome Sequence and Transcriptome Analyses of Chrysochromulina tobin: Metabolic Tools for Enhanced Algal Fitness in the Prominent Order Prymnesiales (Haptophyceae).</title>
        <authorList>
            <person name="Hovde B.T."/>
            <person name="Deodato C.R."/>
            <person name="Hunsperger H.M."/>
            <person name="Ryken S.A."/>
            <person name="Yost W."/>
            <person name="Jha R.K."/>
            <person name="Patterson J."/>
            <person name="Monnat R.J. Jr."/>
            <person name="Barlow S.B."/>
            <person name="Starkenburg S.R."/>
            <person name="Cattolico R.A."/>
        </authorList>
    </citation>
    <scope>NUCLEOTIDE SEQUENCE</scope>
    <source>
        <strain evidence="4">CCMP291</strain>
    </source>
</reference>
<dbReference type="PANTHER" id="PTHR14194:SF86">
    <property type="entry name" value="OS05G0110300 PROTEIN"/>
    <property type="match status" value="1"/>
</dbReference>
<dbReference type="InterPro" id="IPR044163">
    <property type="entry name" value="SARED1-like"/>
</dbReference>